<dbReference type="PROSITE" id="PS51384">
    <property type="entry name" value="FAD_FR"/>
    <property type="match status" value="1"/>
</dbReference>
<dbReference type="RefSeq" id="XP_005535839.1">
    <property type="nucleotide sequence ID" value="XM_005535782.1"/>
</dbReference>
<dbReference type="PROSITE" id="PS50255">
    <property type="entry name" value="CYTOCHROME_B5_2"/>
    <property type="match status" value="1"/>
</dbReference>
<dbReference type="InterPro" id="IPR017938">
    <property type="entry name" value="Riboflavin_synthase-like_b-brl"/>
</dbReference>
<dbReference type="HOGENOM" id="CLU_003827_4_1_1"/>
<dbReference type="GO" id="GO:0008482">
    <property type="term" value="F:sulfite oxidase activity"/>
    <property type="evidence" value="ECO:0007669"/>
    <property type="project" value="TreeGrafter"/>
</dbReference>
<feature type="region of interest" description="Disordered" evidence="15">
    <location>
        <begin position="472"/>
        <end position="497"/>
    </location>
</feature>
<dbReference type="PANTHER" id="PTHR19372:SF7">
    <property type="entry name" value="SULFITE OXIDASE, MITOCHONDRIAL"/>
    <property type="match status" value="1"/>
</dbReference>
<dbReference type="PRINTS" id="PR00406">
    <property type="entry name" value="CYTB5RDTASE"/>
</dbReference>
<dbReference type="Pfam" id="PF00173">
    <property type="entry name" value="Cyt-b5"/>
    <property type="match status" value="1"/>
</dbReference>
<protein>
    <submittedName>
        <fullName evidence="18">Nitrate reductase</fullName>
    </submittedName>
</protein>
<accession>M1VG17</accession>
<dbReference type="InterPro" id="IPR000572">
    <property type="entry name" value="OxRdtase_Mopterin-bd_dom"/>
</dbReference>
<comment type="cofactor">
    <cofactor evidence="2">
        <name>heme</name>
        <dbReference type="ChEBI" id="CHEBI:30413"/>
    </cofactor>
</comment>
<dbReference type="Pfam" id="PF03404">
    <property type="entry name" value="Mo-co_dimer"/>
    <property type="match status" value="1"/>
</dbReference>
<dbReference type="AlphaFoldDB" id="M1VG17"/>
<dbReference type="InterPro" id="IPR018506">
    <property type="entry name" value="Cyt_B5_heme-BS"/>
</dbReference>
<dbReference type="GO" id="GO:0006790">
    <property type="term" value="P:sulfur compound metabolic process"/>
    <property type="evidence" value="ECO:0007669"/>
    <property type="project" value="TreeGrafter"/>
</dbReference>
<dbReference type="InterPro" id="IPR008335">
    <property type="entry name" value="Mopterin_OxRdtase_euk"/>
</dbReference>
<dbReference type="FunFam" id="3.10.120.10:FF:000007">
    <property type="entry name" value="Sulfite oxidase, mitochondrial"/>
    <property type="match status" value="1"/>
</dbReference>
<dbReference type="InterPro" id="IPR001199">
    <property type="entry name" value="Cyt_B5-like_heme/steroid-bd"/>
</dbReference>
<dbReference type="SUPFAM" id="SSF56524">
    <property type="entry name" value="Oxidoreductase molybdopterin-binding domain"/>
    <property type="match status" value="1"/>
</dbReference>
<reference evidence="18 19" key="1">
    <citation type="journal article" date="2004" name="Nature">
        <title>Genome sequence of the ultrasmall unicellular red alga Cyanidioschyzon merolae 10D.</title>
        <authorList>
            <person name="Matsuzaki M."/>
            <person name="Misumi O."/>
            <person name="Shin-i T."/>
            <person name="Maruyama S."/>
            <person name="Takahara M."/>
            <person name="Miyagishima S."/>
            <person name="Mori T."/>
            <person name="Nishida K."/>
            <person name="Yagisawa F."/>
            <person name="Nishida K."/>
            <person name="Yoshida Y."/>
            <person name="Nishimura Y."/>
            <person name="Nakao S."/>
            <person name="Kobayashi T."/>
            <person name="Momoyama Y."/>
            <person name="Higashiyama T."/>
            <person name="Minoda A."/>
            <person name="Sano M."/>
            <person name="Nomoto H."/>
            <person name="Oishi K."/>
            <person name="Hayashi H."/>
            <person name="Ohta F."/>
            <person name="Nishizaka S."/>
            <person name="Haga S."/>
            <person name="Miura S."/>
            <person name="Morishita T."/>
            <person name="Kabeya Y."/>
            <person name="Terasawa K."/>
            <person name="Suzuki Y."/>
            <person name="Ishii Y."/>
            <person name="Asakawa S."/>
            <person name="Takano H."/>
            <person name="Ohta N."/>
            <person name="Kuroiwa H."/>
            <person name="Tanaka K."/>
            <person name="Shimizu N."/>
            <person name="Sugano S."/>
            <person name="Sato N."/>
            <person name="Nozaki H."/>
            <person name="Ogasawara N."/>
            <person name="Kohara Y."/>
            <person name="Kuroiwa T."/>
        </authorList>
    </citation>
    <scope>NUCLEOTIDE SEQUENCE [LARGE SCALE GENOMIC DNA]</scope>
    <source>
        <strain evidence="18 19">10D</strain>
    </source>
</reference>
<dbReference type="Gene3D" id="3.40.50.80">
    <property type="entry name" value="Nucleotide-binding domain of ferredoxin-NADP reductase (FNR) module"/>
    <property type="match status" value="1"/>
</dbReference>
<dbReference type="OrthoDB" id="10051395at2759"/>
<dbReference type="PROSITE" id="PS00191">
    <property type="entry name" value="CYTOCHROME_B5_1"/>
    <property type="match status" value="1"/>
</dbReference>
<comment type="cofactor">
    <cofactor evidence="1">
        <name>Mo-molybdopterin</name>
        <dbReference type="ChEBI" id="CHEBI:71302"/>
    </cofactor>
</comment>
<keyword evidence="7" id="KW-0500">Molybdenum</keyword>
<organism evidence="18 19">
    <name type="scientific">Cyanidioschyzon merolae (strain NIES-3377 / 10D)</name>
    <name type="common">Unicellular red alga</name>
    <dbReference type="NCBI Taxonomy" id="280699"/>
    <lineage>
        <taxon>Eukaryota</taxon>
        <taxon>Rhodophyta</taxon>
        <taxon>Bangiophyceae</taxon>
        <taxon>Cyanidiales</taxon>
        <taxon>Cyanidiaceae</taxon>
        <taxon>Cyanidioschyzon</taxon>
    </lineage>
</organism>
<evidence type="ECO:0000256" key="1">
    <source>
        <dbReference type="ARBA" id="ARBA00001924"/>
    </source>
</evidence>
<keyword evidence="12" id="KW-0560">Oxidoreductase</keyword>
<dbReference type="FunFam" id="2.40.30.10:FF:000021">
    <property type="entry name" value="NADH-cytochrome b5 reductase"/>
    <property type="match status" value="1"/>
</dbReference>
<dbReference type="Gene3D" id="2.60.40.650">
    <property type="match status" value="1"/>
</dbReference>
<evidence type="ECO:0000259" key="16">
    <source>
        <dbReference type="PROSITE" id="PS50255"/>
    </source>
</evidence>
<evidence type="ECO:0000256" key="11">
    <source>
        <dbReference type="ARBA" id="ARBA00022827"/>
    </source>
</evidence>
<name>M1VG17_CYAM1</name>
<dbReference type="Gene3D" id="3.90.420.10">
    <property type="entry name" value="Oxidoreductase, molybdopterin-binding domain"/>
    <property type="match status" value="1"/>
</dbReference>
<reference evidence="18 19" key="2">
    <citation type="journal article" date="2007" name="BMC Biol.">
        <title>A 100%-complete sequence reveals unusually simple genomic features in the hot-spring red alga Cyanidioschyzon merolae.</title>
        <authorList>
            <person name="Nozaki H."/>
            <person name="Takano H."/>
            <person name="Misumi O."/>
            <person name="Terasawa K."/>
            <person name="Matsuzaki M."/>
            <person name="Maruyama S."/>
            <person name="Nishida K."/>
            <person name="Yagisawa F."/>
            <person name="Yoshida Y."/>
            <person name="Fujiwara T."/>
            <person name="Takio S."/>
            <person name="Tamura K."/>
            <person name="Chung S.J."/>
            <person name="Nakamura S."/>
            <person name="Kuroiwa H."/>
            <person name="Tanaka K."/>
            <person name="Sato N."/>
            <person name="Kuroiwa T."/>
        </authorList>
    </citation>
    <scope>NUCLEOTIDE SEQUENCE [LARGE SCALE GENOMIC DNA]</scope>
    <source>
        <strain evidence="18 19">10D</strain>
    </source>
</reference>
<evidence type="ECO:0000256" key="15">
    <source>
        <dbReference type="SAM" id="MobiDB-lite"/>
    </source>
</evidence>
<evidence type="ECO:0000256" key="14">
    <source>
        <dbReference type="ARBA" id="ARBA00023063"/>
    </source>
</evidence>
<dbReference type="Proteomes" id="UP000007014">
    <property type="component" value="Chromosome 7"/>
</dbReference>
<dbReference type="SMART" id="SM01117">
    <property type="entry name" value="Cyt-b5"/>
    <property type="match status" value="1"/>
</dbReference>
<comment type="subunit">
    <text evidence="6">Homodimer.</text>
</comment>
<feature type="domain" description="FAD-binding FR-type" evidence="17">
    <location>
        <begin position="683"/>
        <end position="795"/>
    </location>
</feature>
<dbReference type="KEGG" id="cme:CYME_CMG019C"/>
<sequence>MHTVPEGCSSPRADEQTKLMRQQPHENGTKPAILSEASALLAAMRHWEEQLAQRQLPIDKRDQNTPDDWVPRHQAMVRLTGRHPFNAEPPLCLLDQDLTSQELHYVRNHGAVPHLTLGTHRIHISGLVERPGAFSVEELLALGELVTIPVTLVCAGNRRKELNQIRQSIGFHWGAGGASTSFWTGVRLADVLRHCQVCESPKARYVCFTGADEPAKGPYGTSIPLAMALDPHADVLLAVAQNGAPLHPDHGYPVRLLVPGWIGGRMVKWLSHVEVSDRESQNHYHFFDNRIMPPHVDKERADSEKWWYRPEYLFNELNINSAVVRPLHDELLPLHHASEQHSYRIEGYAYSGGGRPVTRVEITFDDGQLWNLCELRHPFEPNAAGRQWAWSRFSFNASLVHLLCCTEFAVRAWDSSNNTQPHRWTWNVMGMGNNAWYRVRVSPVPDPGTGRISLRFEHPTVPGPTAGGWMGSSTVPGASHSGQQPAVPAPATEHALRDAPEAKRDIAQMAERVQMPPVPNAVGSTVHGSNVYQQMMRKKTAEKLQQAQQRLYTSAQVERHQSETDLWIVVRGRVYDVTRYLNEHPGGKAAIMMNAGQDCTEDFEAIHSEKAWKLLDDFYIGELAPAGSSADASLSSSPHLAYTDSSTDLLREQFSRDAVIHADAADGACTESIDGCRPALDPKKWKDFVLASKSYITKNTVRLRFALPDVNQVLGLPTGNHLLIRARIENKNVARAYTPTSLGHEAGFFELVIKVYRAGAHPSYPSGGKMSQYLELLRIGDTVQVKGPLGHFSYVGLGAYMLHGRAGRARRFAFLCAGSGITPAFQVMKAIQVELQEHAKQSSTPFLDAIYLVYANRNEDEILLFQELEAWRQCDARFQFCYVLSQPSEAISKTFPEAVVGHVNQELLAARLPGPRSDLIIGICGPAGFQDDACIPALKALGYTSEQFFTF</sequence>
<dbReference type="SUPFAM" id="SSF81296">
    <property type="entry name" value="E set domains"/>
    <property type="match status" value="1"/>
</dbReference>
<dbReference type="InterPro" id="IPR005066">
    <property type="entry name" value="MoCF_OxRdtse_dimer"/>
</dbReference>
<dbReference type="InterPro" id="IPR039261">
    <property type="entry name" value="FNR_nucleotide-bd"/>
</dbReference>
<dbReference type="GO" id="GO:0020037">
    <property type="term" value="F:heme binding"/>
    <property type="evidence" value="ECO:0007669"/>
    <property type="project" value="InterPro"/>
</dbReference>
<dbReference type="STRING" id="280699.M1VG17"/>
<evidence type="ECO:0000256" key="2">
    <source>
        <dbReference type="ARBA" id="ARBA00001971"/>
    </source>
</evidence>
<dbReference type="CDD" id="cd06183">
    <property type="entry name" value="cyt_b5_reduct_like"/>
    <property type="match status" value="1"/>
</dbReference>
<evidence type="ECO:0000256" key="10">
    <source>
        <dbReference type="ARBA" id="ARBA00022723"/>
    </source>
</evidence>
<comment type="similarity">
    <text evidence="5">Belongs to the nitrate reductase family.</text>
</comment>
<dbReference type="SUPFAM" id="SSF63380">
    <property type="entry name" value="Riboflavin synthase domain-like"/>
    <property type="match status" value="1"/>
</dbReference>
<evidence type="ECO:0000256" key="12">
    <source>
        <dbReference type="ARBA" id="ARBA00023002"/>
    </source>
</evidence>
<dbReference type="GO" id="GO:0030151">
    <property type="term" value="F:molybdenum ion binding"/>
    <property type="evidence" value="ECO:0007669"/>
    <property type="project" value="InterPro"/>
</dbReference>
<dbReference type="InterPro" id="IPR008333">
    <property type="entry name" value="Cbr1-like_FAD-bd_dom"/>
</dbReference>
<dbReference type="InterPro" id="IPR036374">
    <property type="entry name" value="OxRdtase_Mopterin-bd_sf"/>
</dbReference>
<dbReference type="GeneID" id="16993321"/>
<dbReference type="GO" id="GO:0042128">
    <property type="term" value="P:nitrate assimilation"/>
    <property type="evidence" value="ECO:0007669"/>
    <property type="project" value="UniProtKB-KW"/>
</dbReference>
<evidence type="ECO:0000313" key="19">
    <source>
        <dbReference type="Proteomes" id="UP000007014"/>
    </source>
</evidence>
<dbReference type="eggNOG" id="KOG0537">
    <property type="taxonomic scope" value="Eukaryota"/>
</dbReference>
<keyword evidence="19" id="KW-1185">Reference proteome</keyword>
<keyword evidence="14" id="KW-0534">Nitrate assimilation</keyword>
<keyword evidence="11" id="KW-0274">FAD</keyword>
<evidence type="ECO:0000256" key="7">
    <source>
        <dbReference type="ARBA" id="ARBA00022505"/>
    </source>
</evidence>
<gene>
    <name evidence="18" type="ORF">CYME_CMG019C</name>
</gene>
<dbReference type="Gramene" id="CMG019CT">
    <property type="protein sequence ID" value="CMG019CT"/>
    <property type="gene ID" value="CMG019C"/>
</dbReference>
<dbReference type="InterPro" id="IPR036400">
    <property type="entry name" value="Cyt_B5-like_heme/steroid_sf"/>
</dbReference>
<dbReference type="eggNOG" id="KOG0535">
    <property type="taxonomic scope" value="Eukaryota"/>
</dbReference>
<dbReference type="OMA" id="KAMMPDY"/>
<dbReference type="EMBL" id="AP006489">
    <property type="protein sequence ID" value="BAM79553.1"/>
    <property type="molecule type" value="Genomic_DNA"/>
</dbReference>
<dbReference type="InterPro" id="IPR014756">
    <property type="entry name" value="Ig_E-set"/>
</dbReference>
<evidence type="ECO:0000256" key="13">
    <source>
        <dbReference type="ARBA" id="ARBA00023004"/>
    </source>
</evidence>
<keyword evidence="8" id="KW-0349">Heme</keyword>
<dbReference type="Gene3D" id="3.10.120.10">
    <property type="entry name" value="Cytochrome b5-like heme/steroid binding domain"/>
    <property type="match status" value="1"/>
</dbReference>
<dbReference type="FunFam" id="3.90.420.10:FF:000003">
    <property type="entry name" value="Nitrate reductase"/>
    <property type="match status" value="1"/>
</dbReference>
<dbReference type="GO" id="GO:0043546">
    <property type="term" value="F:molybdopterin cofactor binding"/>
    <property type="evidence" value="ECO:0007669"/>
    <property type="project" value="TreeGrafter"/>
</dbReference>
<dbReference type="Pfam" id="PF00970">
    <property type="entry name" value="FAD_binding_6"/>
    <property type="match status" value="1"/>
</dbReference>
<evidence type="ECO:0000256" key="5">
    <source>
        <dbReference type="ARBA" id="ARBA00006253"/>
    </source>
</evidence>
<feature type="domain" description="Cytochrome b5 heme-binding" evidence="16">
    <location>
        <begin position="549"/>
        <end position="624"/>
    </location>
</feature>
<evidence type="ECO:0000256" key="3">
    <source>
        <dbReference type="ARBA" id="ARBA00001974"/>
    </source>
</evidence>
<evidence type="ECO:0000313" key="18">
    <source>
        <dbReference type="EMBL" id="BAM79553.1"/>
    </source>
</evidence>
<evidence type="ECO:0000256" key="4">
    <source>
        <dbReference type="ARBA" id="ARBA00003838"/>
    </source>
</evidence>
<dbReference type="InterPro" id="IPR017927">
    <property type="entry name" value="FAD-bd_FR_type"/>
</dbReference>
<dbReference type="Pfam" id="PF00175">
    <property type="entry name" value="NAD_binding_1"/>
    <property type="match status" value="1"/>
</dbReference>
<keyword evidence="9" id="KW-0285">Flavoprotein</keyword>
<evidence type="ECO:0000256" key="6">
    <source>
        <dbReference type="ARBA" id="ARBA00011738"/>
    </source>
</evidence>
<dbReference type="SUPFAM" id="SSF52343">
    <property type="entry name" value="Ferredoxin reductase-like, C-terminal NADP-linked domain"/>
    <property type="match status" value="1"/>
</dbReference>
<feature type="compositionally biased region" description="Polar residues" evidence="15">
    <location>
        <begin position="472"/>
        <end position="484"/>
    </location>
</feature>
<evidence type="ECO:0000259" key="17">
    <source>
        <dbReference type="PROSITE" id="PS51384"/>
    </source>
</evidence>
<dbReference type="PRINTS" id="PR00363">
    <property type="entry name" value="CYTOCHROMEB5"/>
</dbReference>
<evidence type="ECO:0000256" key="8">
    <source>
        <dbReference type="ARBA" id="ARBA00022617"/>
    </source>
</evidence>
<dbReference type="eggNOG" id="KOG0534">
    <property type="taxonomic scope" value="Eukaryota"/>
</dbReference>
<dbReference type="PRINTS" id="PR00407">
    <property type="entry name" value="EUMOPTERIN"/>
</dbReference>
<dbReference type="InterPro" id="IPR001433">
    <property type="entry name" value="OxRdtase_FAD/NAD-bd"/>
</dbReference>
<comment type="function">
    <text evidence="4">Nitrate reductase is a key enzyme involved in the first step of nitrate assimilation in plants, fungi and bacteria.</text>
</comment>
<keyword evidence="10" id="KW-0479">Metal-binding</keyword>
<dbReference type="PANTHER" id="PTHR19372">
    <property type="entry name" value="SULFITE REDUCTASE"/>
    <property type="match status" value="1"/>
</dbReference>
<evidence type="ECO:0000256" key="9">
    <source>
        <dbReference type="ARBA" id="ARBA00022630"/>
    </source>
</evidence>
<dbReference type="Gene3D" id="2.40.30.10">
    <property type="entry name" value="Translation factors"/>
    <property type="match status" value="1"/>
</dbReference>
<dbReference type="SUPFAM" id="SSF55856">
    <property type="entry name" value="Cytochrome b5-like heme/steroid binding domain"/>
    <property type="match status" value="1"/>
</dbReference>
<dbReference type="Pfam" id="PF00174">
    <property type="entry name" value="Oxidored_molyb"/>
    <property type="match status" value="1"/>
</dbReference>
<keyword evidence="13" id="KW-0408">Iron</keyword>
<comment type="cofactor">
    <cofactor evidence="3">
        <name>FAD</name>
        <dbReference type="ChEBI" id="CHEBI:57692"/>
    </cofactor>
</comment>
<proteinExistence type="inferred from homology"/>